<evidence type="ECO:0000256" key="1">
    <source>
        <dbReference type="SAM" id="MobiDB-lite"/>
    </source>
</evidence>
<name>A0A640TGZ8_STRNI</name>
<feature type="compositionally biased region" description="Basic and acidic residues" evidence="1">
    <location>
        <begin position="161"/>
        <end position="178"/>
    </location>
</feature>
<dbReference type="RefSeq" id="WP_371874801.1">
    <property type="nucleotide sequence ID" value="NZ_BMSS01000009.1"/>
</dbReference>
<dbReference type="PANTHER" id="PTHR35526:SF3">
    <property type="entry name" value="ANTI-SIGMA-F FACTOR RSBW"/>
    <property type="match status" value="1"/>
</dbReference>
<gene>
    <name evidence="2" type="ORF">Sliba_19690</name>
</gene>
<dbReference type="Gene3D" id="3.30.565.10">
    <property type="entry name" value="Histidine kinase-like ATPase, C-terminal domain"/>
    <property type="match status" value="2"/>
</dbReference>
<feature type="compositionally biased region" description="Acidic residues" evidence="1">
    <location>
        <begin position="179"/>
        <end position="190"/>
    </location>
</feature>
<proteinExistence type="predicted"/>
<dbReference type="InterPro" id="IPR050267">
    <property type="entry name" value="Anti-sigma-factor_SerPK"/>
</dbReference>
<evidence type="ECO:0000313" key="2">
    <source>
        <dbReference type="EMBL" id="GFE21516.1"/>
    </source>
</evidence>
<sequence>MLEPPTPATWHITLPRGATAVPIARAMVRTAMQDLRATADRTTAQLLTAELVTNVLKHTRGADPIELVVELRPAGCRIEVHDDSPRLVEGLGDPLPLVEPDAPVVALAPAGPPPVRTADGPSAADGHVPTQRAEDTGQQGGHGEESDGPEEHGTDDEHDAGDEHDTDCQDDGYERADPDDYTDTDTDTDAPADAPADTANDAEIRDDSHGADDACAAIGVDAPSAAPGCGGGHDGRGLLLIRSLSAASGCRPTPRGKAVWFTLPELRRPRRR</sequence>
<comment type="caution">
    <text evidence="2">The sequence shown here is derived from an EMBL/GenBank/DDBJ whole genome shotgun (WGS) entry which is preliminary data.</text>
</comment>
<accession>A0A640TGZ8</accession>
<dbReference type="CDD" id="cd16936">
    <property type="entry name" value="HATPase_RsbW-like"/>
    <property type="match status" value="1"/>
</dbReference>
<evidence type="ECO:0000313" key="3">
    <source>
        <dbReference type="Proteomes" id="UP000429552"/>
    </source>
</evidence>
<dbReference type="InterPro" id="IPR036890">
    <property type="entry name" value="HATPase_C_sf"/>
</dbReference>
<reference evidence="2 3" key="1">
    <citation type="submission" date="2019-12" db="EMBL/GenBank/DDBJ databases">
        <title>Whole genome shotgun sequence of Streptomyces libani subsp. libani NBRC 13452.</title>
        <authorList>
            <person name="Ichikawa N."/>
            <person name="Kimura A."/>
            <person name="Kitahashi Y."/>
            <person name="Komaki H."/>
            <person name="Tamura T."/>
        </authorList>
    </citation>
    <scope>NUCLEOTIDE SEQUENCE [LARGE SCALE GENOMIC DNA]</scope>
    <source>
        <strain evidence="2 3">NBRC 13452</strain>
    </source>
</reference>
<evidence type="ECO:0008006" key="4">
    <source>
        <dbReference type="Google" id="ProtNLM"/>
    </source>
</evidence>
<dbReference type="SUPFAM" id="SSF55874">
    <property type="entry name" value="ATPase domain of HSP90 chaperone/DNA topoisomerase II/histidine kinase"/>
    <property type="match status" value="1"/>
</dbReference>
<dbReference type="PANTHER" id="PTHR35526">
    <property type="entry name" value="ANTI-SIGMA-F FACTOR RSBW-RELATED"/>
    <property type="match status" value="1"/>
</dbReference>
<dbReference type="EMBL" id="BLIP01000001">
    <property type="protein sequence ID" value="GFE21516.1"/>
    <property type="molecule type" value="Genomic_DNA"/>
</dbReference>
<feature type="compositionally biased region" description="Basic and acidic residues" evidence="1">
    <location>
        <begin position="142"/>
        <end position="152"/>
    </location>
</feature>
<dbReference type="AlphaFoldDB" id="A0A640TGZ8"/>
<protein>
    <recommendedName>
        <fullName evidence="4">Histidine kinase/HSP90-like ATPase domain-containing protein</fullName>
    </recommendedName>
</protein>
<feature type="region of interest" description="Disordered" evidence="1">
    <location>
        <begin position="104"/>
        <end position="208"/>
    </location>
</feature>
<feature type="compositionally biased region" description="Low complexity" evidence="1">
    <location>
        <begin position="191"/>
        <end position="201"/>
    </location>
</feature>
<dbReference type="Proteomes" id="UP000429552">
    <property type="component" value="Unassembled WGS sequence"/>
</dbReference>
<organism evidence="2 3">
    <name type="scientific">Streptomyces nigrescens</name>
    <dbReference type="NCBI Taxonomy" id="1920"/>
    <lineage>
        <taxon>Bacteria</taxon>
        <taxon>Bacillati</taxon>
        <taxon>Actinomycetota</taxon>
        <taxon>Actinomycetes</taxon>
        <taxon>Kitasatosporales</taxon>
        <taxon>Streptomycetaceae</taxon>
        <taxon>Streptomyces</taxon>
    </lineage>
</organism>